<comment type="caution">
    <text evidence="1">The sequence shown here is derived from an EMBL/GenBank/DDBJ whole genome shotgun (WGS) entry which is preliminary data.</text>
</comment>
<keyword evidence="2" id="KW-1185">Reference proteome</keyword>
<evidence type="ECO:0000313" key="2">
    <source>
        <dbReference type="Proteomes" id="UP001597011"/>
    </source>
</evidence>
<dbReference type="Proteomes" id="UP001597011">
    <property type="component" value="Unassembled WGS sequence"/>
</dbReference>
<accession>A0ABW3BNF9</accession>
<organism evidence="1 2">
    <name type="scientific">Mariniflexile aquimaris</name>
    <dbReference type="NCBI Taxonomy" id="881009"/>
    <lineage>
        <taxon>Bacteria</taxon>
        <taxon>Pseudomonadati</taxon>
        <taxon>Bacteroidota</taxon>
        <taxon>Flavobacteriia</taxon>
        <taxon>Flavobacteriales</taxon>
        <taxon>Flavobacteriaceae</taxon>
        <taxon>Mariniflexile</taxon>
    </lineage>
</organism>
<proteinExistence type="predicted"/>
<protein>
    <recommendedName>
        <fullName evidence="3">ParE-like toxin of type II ParDE toxin-antitoxin system</fullName>
    </recommendedName>
</protein>
<sequence length="90" mass="10975">MVNKIVKFTEEARIEFHKAKCFMEFSGKEAVFWEDVNRQLELILQLPDAFQFRYKNVRIITLNKFNYSIHYVTKPYGILVYRFLNQNQDF</sequence>
<evidence type="ECO:0000313" key="1">
    <source>
        <dbReference type="EMBL" id="MFD0834294.1"/>
    </source>
</evidence>
<dbReference type="EMBL" id="JBHTIB010000002">
    <property type="protein sequence ID" value="MFD0834294.1"/>
    <property type="molecule type" value="Genomic_DNA"/>
</dbReference>
<name>A0ABW3BNF9_9FLAO</name>
<dbReference type="RefSeq" id="WP_379938499.1">
    <property type="nucleotide sequence ID" value="NZ_JBHTIB010000002.1"/>
</dbReference>
<evidence type="ECO:0008006" key="3">
    <source>
        <dbReference type="Google" id="ProtNLM"/>
    </source>
</evidence>
<reference evidence="2" key="1">
    <citation type="journal article" date="2019" name="Int. J. Syst. Evol. Microbiol.">
        <title>The Global Catalogue of Microorganisms (GCM) 10K type strain sequencing project: providing services to taxonomists for standard genome sequencing and annotation.</title>
        <authorList>
            <consortium name="The Broad Institute Genomics Platform"/>
            <consortium name="The Broad Institute Genome Sequencing Center for Infectious Disease"/>
            <person name="Wu L."/>
            <person name="Ma J."/>
        </authorList>
    </citation>
    <scope>NUCLEOTIDE SEQUENCE [LARGE SCALE GENOMIC DNA]</scope>
    <source>
        <strain evidence="2">CCUG 60529</strain>
    </source>
</reference>
<gene>
    <name evidence="1" type="ORF">ACFQ0I_00845</name>
</gene>